<keyword evidence="3" id="KW-0328">Glycosyltransferase</keyword>
<evidence type="ECO:0000256" key="2">
    <source>
        <dbReference type="ARBA" id="ARBA00004648"/>
    </source>
</evidence>
<dbReference type="PANTHER" id="PTHR46025:SF3">
    <property type="entry name" value="XYLOSYLTRANSFERASE OXT"/>
    <property type="match status" value="1"/>
</dbReference>
<gene>
    <name evidence="15" type="ORF">AACH10_07715</name>
</gene>
<keyword evidence="5" id="KW-0812">Transmembrane</keyword>
<keyword evidence="16" id="KW-1185">Reference proteome</keyword>
<evidence type="ECO:0000256" key="9">
    <source>
        <dbReference type="ARBA" id="ARBA00022989"/>
    </source>
</evidence>
<dbReference type="Proteomes" id="UP001365405">
    <property type="component" value="Unassembled WGS sequence"/>
</dbReference>
<keyword evidence="6" id="KW-0479">Metal-binding</keyword>
<accession>A0ABU9CEK8</accession>
<evidence type="ECO:0000256" key="14">
    <source>
        <dbReference type="ARBA" id="ARBA00042865"/>
    </source>
</evidence>
<evidence type="ECO:0000313" key="15">
    <source>
        <dbReference type="EMBL" id="MEK8050121.1"/>
    </source>
</evidence>
<evidence type="ECO:0000256" key="12">
    <source>
        <dbReference type="ARBA" id="ARBA00023157"/>
    </source>
</evidence>
<evidence type="ECO:0000256" key="4">
    <source>
        <dbReference type="ARBA" id="ARBA00022679"/>
    </source>
</evidence>
<evidence type="ECO:0000313" key="16">
    <source>
        <dbReference type="Proteomes" id="UP001365405"/>
    </source>
</evidence>
<keyword evidence="12" id="KW-1015">Disulfide bond</keyword>
<evidence type="ECO:0000256" key="5">
    <source>
        <dbReference type="ARBA" id="ARBA00022692"/>
    </source>
</evidence>
<keyword evidence="9" id="KW-1133">Transmembrane helix</keyword>
<keyword evidence="4" id="KW-0808">Transferase</keyword>
<evidence type="ECO:0000256" key="6">
    <source>
        <dbReference type="ARBA" id="ARBA00022723"/>
    </source>
</evidence>
<keyword evidence="13" id="KW-0325">Glycoprotein</keyword>
<evidence type="ECO:0000256" key="8">
    <source>
        <dbReference type="ARBA" id="ARBA00022968"/>
    </source>
</evidence>
<dbReference type="InterPro" id="IPR003406">
    <property type="entry name" value="Glyco_trans_14"/>
</dbReference>
<evidence type="ECO:0000256" key="7">
    <source>
        <dbReference type="ARBA" id="ARBA00022824"/>
    </source>
</evidence>
<name>A0ABU9CEK8_9BURK</name>
<evidence type="ECO:0000256" key="13">
    <source>
        <dbReference type="ARBA" id="ARBA00023180"/>
    </source>
</evidence>
<comment type="caution">
    <text evidence="15">The sequence shown here is derived from an EMBL/GenBank/DDBJ whole genome shotgun (WGS) entry which is preliminary data.</text>
</comment>
<organism evidence="15 16">
    <name type="scientific">Pseudaquabacterium inlustre</name>
    <dbReference type="NCBI Taxonomy" id="2984192"/>
    <lineage>
        <taxon>Bacteria</taxon>
        <taxon>Pseudomonadati</taxon>
        <taxon>Pseudomonadota</taxon>
        <taxon>Betaproteobacteria</taxon>
        <taxon>Burkholderiales</taxon>
        <taxon>Sphaerotilaceae</taxon>
        <taxon>Pseudaquabacterium</taxon>
    </lineage>
</organism>
<dbReference type="PANTHER" id="PTHR46025">
    <property type="entry name" value="XYLOSYLTRANSFERASE OXT"/>
    <property type="match status" value="1"/>
</dbReference>
<keyword evidence="7" id="KW-0256">Endoplasmic reticulum</keyword>
<evidence type="ECO:0000256" key="1">
    <source>
        <dbReference type="ARBA" id="ARBA00004323"/>
    </source>
</evidence>
<sequence>MAIQITFGVLSASAHEAALQQLVDVLGQRHAVVLHHDFGQHPTVAVTHPRCHVVRPHVATGWGTWGQTLAILAVLRHAVESTQFDYLQLLSESCLPIRPLVEFEEFLAAIRPDACIGLIRIGAPATDIGRLNFAWRSLVTRPFVRKLIGRVVDPLRAPGSALDPSKRVLVSGLAVCPPAASDQRSVVQAARRALFRALTSRALNRHPFVDGLQCYVGSTWFCLSRRAAEHVLNFVDTRPDLMAHFAGCRNSDEAVVHTAIGNSAFDRIVDFNHYVNWSQRIHGPDTLGLADQAVWQRSGKFFARKFPMDPTDSARVACLAAIDGAPPGMLATLDMKCAS</sequence>
<evidence type="ECO:0000256" key="11">
    <source>
        <dbReference type="ARBA" id="ARBA00023136"/>
    </source>
</evidence>
<dbReference type="RefSeq" id="WP_341409788.1">
    <property type="nucleotide sequence ID" value="NZ_JBBUTH010000003.1"/>
</dbReference>
<keyword evidence="10" id="KW-0333">Golgi apparatus</keyword>
<proteinExistence type="predicted"/>
<reference evidence="15 16" key="1">
    <citation type="submission" date="2024-04" db="EMBL/GenBank/DDBJ databases">
        <title>Novel species of the genus Ideonella isolated from streams.</title>
        <authorList>
            <person name="Lu H."/>
        </authorList>
    </citation>
    <scope>NUCLEOTIDE SEQUENCE [LARGE SCALE GENOMIC DNA]</scope>
    <source>
        <strain evidence="15 16">DXS22W</strain>
    </source>
</reference>
<dbReference type="EMBL" id="JBBUTH010000003">
    <property type="protein sequence ID" value="MEK8050121.1"/>
    <property type="molecule type" value="Genomic_DNA"/>
</dbReference>
<protein>
    <recommendedName>
        <fullName evidence="14">Peptide O-xylosyltransferase</fullName>
    </recommendedName>
</protein>
<keyword evidence="8" id="KW-0735">Signal-anchor</keyword>
<evidence type="ECO:0000256" key="10">
    <source>
        <dbReference type="ARBA" id="ARBA00023034"/>
    </source>
</evidence>
<dbReference type="InterPro" id="IPR043538">
    <property type="entry name" value="XYLT"/>
</dbReference>
<comment type="subcellular location">
    <subcellularLocation>
        <location evidence="2">Endoplasmic reticulum membrane</location>
        <topology evidence="2">Single-pass type II membrane protein</topology>
    </subcellularLocation>
    <subcellularLocation>
        <location evidence="1">Golgi apparatus membrane</location>
        <topology evidence="1">Single-pass type II membrane protein</topology>
    </subcellularLocation>
</comment>
<dbReference type="Pfam" id="PF02485">
    <property type="entry name" value="Branch"/>
    <property type="match status" value="1"/>
</dbReference>
<keyword evidence="11" id="KW-0472">Membrane</keyword>
<evidence type="ECO:0000256" key="3">
    <source>
        <dbReference type="ARBA" id="ARBA00022676"/>
    </source>
</evidence>